<evidence type="ECO:0000256" key="2">
    <source>
        <dbReference type="ARBA" id="ARBA00022692"/>
    </source>
</evidence>
<comment type="caution">
    <text evidence="6">The sequence shown here is derived from an EMBL/GenBank/DDBJ whole genome shotgun (WGS) entry which is preliminary data.</text>
</comment>
<dbReference type="InterPro" id="IPR007343">
    <property type="entry name" value="Uncharacterised_pept_Zn_put"/>
</dbReference>
<evidence type="ECO:0000256" key="5">
    <source>
        <dbReference type="SAM" id="Phobius"/>
    </source>
</evidence>
<evidence type="ECO:0000256" key="4">
    <source>
        <dbReference type="ARBA" id="ARBA00023136"/>
    </source>
</evidence>
<name>A0ABW4NSB1_9LACT</name>
<proteinExistence type="predicted"/>
<keyword evidence="7" id="KW-1185">Reference proteome</keyword>
<dbReference type="PANTHER" id="PTHR30168:SF0">
    <property type="entry name" value="INNER MEMBRANE PROTEIN"/>
    <property type="match status" value="1"/>
</dbReference>
<organism evidence="6 7">
    <name type="scientific">Carnobacterium antarcticum</name>
    <dbReference type="NCBI Taxonomy" id="2126436"/>
    <lineage>
        <taxon>Bacteria</taxon>
        <taxon>Bacillati</taxon>
        <taxon>Bacillota</taxon>
        <taxon>Bacilli</taxon>
        <taxon>Lactobacillales</taxon>
        <taxon>Carnobacteriaceae</taxon>
        <taxon>Carnobacterium</taxon>
    </lineage>
</organism>
<keyword evidence="4 5" id="KW-0472">Membrane</keyword>
<accession>A0ABW4NSB1</accession>
<dbReference type="PANTHER" id="PTHR30168">
    <property type="entry name" value="PUTATIVE MEMBRANE PROTEIN YPFJ"/>
    <property type="match status" value="1"/>
</dbReference>
<evidence type="ECO:0000256" key="1">
    <source>
        <dbReference type="ARBA" id="ARBA00004167"/>
    </source>
</evidence>
<evidence type="ECO:0000256" key="3">
    <source>
        <dbReference type="ARBA" id="ARBA00022989"/>
    </source>
</evidence>
<keyword evidence="3 5" id="KW-1133">Transmembrane helix</keyword>
<dbReference type="EMBL" id="JBHUFF010000020">
    <property type="protein sequence ID" value="MFD1800397.1"/>
    <property type="molecule type" value="Genomic_DNA"/>
</dbReference>
<evidence type="ECO:0000313" key="7">
    <source>
        <dbReference type="Proteomes" id="UP001597285"/>
    </source>
</evidence>
<reference evidence="7" key="1">
    <citation type="journal article" date="2019" name="Int. J. Syst. Evol. Microbiol.">
        <title>The Global Catalogue of Microorganisms (GCM) 10K type strain sequencing project: providing services to taxonomists for standard genome sequencing and annotation.</title>
        <authorList>
            <consortium name="The Broad Institute Genomics Platform"/>
            <consortium name="The Broad Institute Genome Sequencing Center for Infectious Disease"/>
            <person name="Wu L."/>
            <person name="Ma J."/>
        </authorList>
    </citation>
    <scope>NUCLEOTIDE SEQUENCE [LARGE SCALE GENOMIC DNA]</scope>
    <source>
        <strain evidence="7">KCTC 42143</strain>
    </source>
</reference>
<dbReference type="RefSeq" id="WP_058920217.1">
    <property type="nucleotide sequence ID" value="NZ_JBHSQC010000008.1"/>
</dbReference>
<keyword evidence="2 5" id="KW-0812">Transmembrane</keyword>
<protein>
    <submittedName>
        <fullName evidence="6">Neutral zinc metallopeptidase</fullName>
    </submittedName>
</protein>
<dbReference type="Proteomes" id="UP001597285">
    <property type="component" value="Unassembled WGS sequence"/>
</dbReference>
<comment type="subcellular location">
    <subcellularLocation>
        <location evidence="1">Membrane</location>
        <topology evidence="1">Single-pass membrane protein</topology>
    </subcellularLocation>
</comment>
<feature type="transmembrane region" description="Helical" evidence="5">
    <location>
        <begin position="20"/>
        <end position="42"/>
    </location>
</feature>
<sequence>MRWKDRRKSSNIEDRRGSSISGGTLVGGGISGLIILLVFTFLGGGDLGDFLTNTASQIGGNTATAPYQETETEGERADFVSVVLADTEDVWSSVFQEYGYTYEEPTLVLFSDSVQSACGVAGSSTGPFYCPADANVYIDLSFYDELSQQFDAPGDFAMAYVVAHEVGHHVQTQLGITDQLAELRGKISESEYNQYQVRFELQADYLAGVWANHAQSLGYLEEGDYEEAINAASAVGDDRIQLQAQGYIVPESFTHGTSQQRMSWFKRGFESGNLEDGDTFSEGDSFDLP</sequence>
<gene>
    <name evidence="6" type="ORF">ACFSBK_11115</name>
</gene>
<evidence type="ECO:0000313" key="6">
    <source>
        <dbReference type="EMBL" id="MFD1800397.1"/>
    </source>
</evidence>
<dbReference type="Pfam" id="PF04228">
    <property type="entry name" value="Zn_peptidase"/>
    <property type="match status" value="1"/>
</dbReference>